<evidence type="ECO:0000313" key="6">
    <source>
        <dbReference type="Proteomes" id="UP000249542"/>
    </source>
</evidence>
<dbReference type="NCBIfam" id="TIGR02167">
    <property type="entry name" value="Liste_lipo_26"/>
    <property type="match status" value="2"/>
</dbReference>
<dbReference type="Pfam" id="PF24595">
    <property type="entry name" value="DUF7619"/>
    <property type="match status" value="1"/>
</dbReference>
<dbReference type="AlphaFoldDB" id="A0A2W7ICS6"/>
<reference evidence="5 6" key="1">
    <citation type="submission" date="2018-06" db="EMBL/GenBank/DDBJ databases">
        <title>Genomic Encyclopedia of Archaeal and Bacterial Type Strains, Phase II (KMG-II): from individual species to whole genera.</title>
        <authorList>
            <person name="Goeker M."/>
        </authorList>
    </citation>
    <scope>NUCLEOTIDE SEQUENCE [LARGE SCALE GENOMIC DNA]</scope>
    <source>
        <strain evidence="5 6">DSM 15361</strain>
    </source>
</reference>
<accession>A0A2W7ICS6</accession>
<evidence type="ECO:0000259" key="3">
    <source>
        <dbReference type="Pfam" id="PF18962"/>
    </source>
</evidence>
<dbReference type="InterPro" id="IPR011889">
    <property type="entry name" value="Liste_lipo_26"/>
</dbReference>
<dbReference type="Pfam" id="PF01345">
    <property type="entry name" value="DUF11"/>
    <property type="match status" value="1"/>
</dbReference>
<evidence type="ECO:0000256" key="1">
    <source>
        <dbReference type="ARBA" id="ARBA00022729"/>
    </source>
</evidence>
<gene>
    <name evidence="5" type="ORF">LX95_00236</name>
</gene>
<feature type="domain" description="DUF11" evidence="2">
    <location>
        <begin position="252"/>
        <end position="358"/>
    </location>
</feature>
<dbReference type="InterPro" id="IPR055353">
    <property type="entry name" value="DUF7619"/>
</dbReference>
<keyword evidence="1" id="KW-0732">Signal</keyword>
<dbReference type="Pfam" id="PF18962">
    <property type="entry name" value="Por_Secre_tail"/>
    <property type="match status" value="1"/>
</dbReference>
<sequence>MESMFEYAYFFNQPINNWDVSNVTNMTRMFQYALSFNQPISSWDVSNVTNMISMFGQAEVFNQPIDNWNFNPNVVLHAQSYLSPGFLSYTNMDIQNYDKLLSQFIILDLNNKVLNANGLKYCNETARNYLINELGWDIHDSGQSDNCNSIIGTIAYDENNDGCDPNDAAISGFMVNANDGSDDLLSYSINGNYELGTVGTNFTVSVVNYPSYFSASPASQQVTFNNSNTEVADFCVTANQTMEDLNVVFIPTSEARPGFEADYQLVIENLGTQTVTNATVTLDFDDTMQSFVNASVTPTSTTTNQLTFDIANLQPLTFQTVDITMQTFQPPTVNGDDILSFTASVSPSTNDFTPTDNTFVYDQTVVNSYDPNDKQVLQGEEIKIDDADEYLNYLIRFQNTGTASAINVRILDTLHPKLDYSTLRPVNASHNYRIEVTNENEVEFIFDGINLPDENTNEPASHGFVAYKIKPKSGVAVGDFITGDANIYFDFNAPIITNMVSTEIIDNLSTSNYDLANNINIYPNPTKDILYIEVKNNQEIEQLKIYNLSGLELINVKESKQQLHLESLSAGVYFLQIQTNLGTVNKRFIKN</sequence>
<keyword evidence="6" id="KW-1185">Reference proteome</keyword>
<protein>
    <submittedName>
        <fullName evidence="5">Putative secreted protein (Por secretion system target)</fullName>
    </submittedName>
</protein>
<dbReference type="RefSeq" id="WP_111539592.1">
    <property type="nucleotide sequence ID" value="NZ_QKYV01000001.1"/>
</dbReference>
<feature type="domain" description="DUF7619" evidence="4">
    <location>
        <begin position="370"/>
        <end position="503"/>
    </location>
</feature>
<dbReference type="EMBL" id="QKYV01000001">
    <property type="protein sequence ID" value="PZW43908.1"/>
    <property type="molecule type" value="Genomic_DNA"/>
</dbReference>
<dbReference type="NCBIfam" id="TIGR04183">
    <property type="entry name" value="Por_Secre_tail"/>
    <property type="match status" value="1"/>
</dbReference>
<dbReference type="InterPro" id="IPR001434">
    <property type="entry name" value="OmcB-like_DUF11"/>
</dbReference>
<dbReference type="Pfam" id="PF03382">
    <property type="entry name" value="DUF285"/>
    <property type="match status" value="1"/>
</dbReference>
<dbReference type="Proteomes" id="UP000249542">
    <property type="component" value="Unassembled WGS sequence"/>
</dbReference>
<name>A0A2W7ICS6_9FLAO</name>
<evidence type="ECO:0000313" key="5">
    <source>
        <dbReference type="EMBL" id="PZW43908.1"/>
    </source>
</evidence>
<evidence type="ECO:0000259" key="2">
    <source>
        <dbReference type="Pfam" id="PF01345"/>
    </source>
</evidence>
<dbReference type="InterPro" id="IPR005046">
    <property type="entry name" value="DUF285"/>
</dbReference>
<dbReference type="InterPro" id="IPR026444">
    <property type="entry name" value="Secre_tail"/>
</dbReference>
<feature type="domain" description="Secretion system C-terminal sorting" evidence="3">
    <location>
        <begin position="521"/>
        <end position="589"/>
    </location>
</feature>
<organism evidence="5 6">
    <name type="scientific">Mesonia algae</name>
    <dbReference type="NCBI Taxonomy" id="213248"/>
    <lineage>
        <taxon>Bacteria</taxon>
        <taxon>Pseudomonadati</taxon>
        <taxon>Bacteroidota</taxon>
        <taxon>Flavobacteriia</taxon>
        <taxon>Flavobacteriales</taxon>
        <taxon>Flavobacteriaceae</taxon>
        <taxon>Mesonia</taxon>
    </lineage>
</organism>
<comment type="caution">
    <text evidence="5">The sequence shown here is derived from an EMBL/GenBank/DDBJ whole genome shotgun (WGS) entry which is preliminary data.</text>
</comment>
<proteinExistence type="predicted"/>
<evidence type="ECO:0000259" key="4">
    <source>
        <dbReference type="Pfam" id="PF24595"/>
    </source>
</evidence>